<dbReference type="Proteomes" id="UP000053096">
    <property type="component" value="Unassembled WGS sequence"/>
</dbReference>
<evidence type="ECO:0000256" key="1">
    <source>
        <dbReference type="ARBA" id="ARBA00006987"/>
    </source>
</evidence>
<proteinExistence type="inferred from homology"/>
<accession>A0A0M7H014</accession>
<dbReference type="PANTHER" id="PTHR42928:SF5">
    <property type="entry name" value="BLR1237 PROTEIN"/>
    <property type="match status" value="1"/>
</dbReference>
<dbReference type="OrthoDB" id="8678477at2"/>
<feature type="chain" id="PRO_5005813187" evidence="2">
    <location>
        <begin position="23"/>
        <end position="316"/>
    </location>
</feature>
<sequence>MKIFAPALMALGLVAAGAPAQADFPERPITMIVPYPPGGATDIQMRSLSAAASRHLGQPITIVNKPGAGGSLGAVNLSTAMPDGYTLSQVSVGVFRMPAITKMPYDPARLSYIIGVSGYLFGAAVKSDAPWKTFDELVAYAKAHPGKVRYGTIGTGSVQHVTMEAVAQQRGIDWLHVPYKGNSEVNMALLSGQVDFSSDGSAWAELVNSGRVRLLAVYSEKRAKKWPDVPTLKELGYGISEQSPYGIAGPPGMAPDVMARLHDAFQQALNDPEHLRTLETLNQDVVYMSGADFAAHAQRETARQAGIVTRFGLKQR</sequence>
<dbReference type="Pfam" id="PF03401">
    <property type="entry name" value="TctC"/>
    <property type="match status" value="1"/>
</dbReference>
<dbReference type="InterPro" id="IPR042100">
    <property type="entry name" value="Bug_dom1"/>
</dbReference>
<protein>
    <submittedName>
        <fullName evidence="3">Argininosuccinate lyase</fullName>
    </submittedName>
</protein>
<gene>
    <name evidence="3" type="ORF">ERS370011_03352</name>
</gene>
<reference evidence="3 4" key="1">
    <citation type="submission" date="2015-09" db="EMBL/GenBank/DDBJ databases">
        <authorList>
            <person name="Jackson K.R."/>
            <person name="Lunt B.L."/>
            <person name="Fisher J.N.B."/>
            <person name="Gardner A.V."/>
            <person name="Bailey M.E."/>
            <person name="Deus L.M."/>
            <person name="Earl A.S."/>
            <person name="Gibby P.D."/>
            <person name="Hartmann K.A."/>
            <person name="Liu J.E."/>
            <person name="Manci A.M."/>
            <person name="Nielsen D.A."/>
            <person name="Solomon M.B."/>
            <person name="Breakwell D.P."/>
            <person name="Burnett S.H."/>
            <person name="Grose J.H."/>
        </authorList>
    </citation>
    <scope>NUCLEOTIDE SEQUENCE [LARGE SCALE GENOMIC DNA]</scope>
    <source>
        <strain evidence="3 4">2789STDY5608636</strain>
    </source>
</reference>
<dbReference type="AlphaFoldDB" id="A0A0M7H014"/>
<dbReference type="EMBL" id="CYTV01000010">
    <property type="protein sequence ID" value="CUJ01974.1"/>
    <property type="molecule type" value="Genomic_DNA"/>
</dbReference>
<dbReference type="GO" id="GO:0016829">
    <property type="term" value="F:lyase activity"/>
    <property type="evidence" value="ECO:0007669"/>
    <property type="project" value="UniProtKB-KW"/>
</dbReference>
<dbReference type="SUPFAM" id="SSF53850">
    <property type="entry name" value="Periplasmic binding protein-like II"/>
    <property type="match status" value="1"/>
</dbReference>
<organism evidence="3 4">
    <name type="scientific">Bordetella pseudohinzii</name>
    <dbReference type="NCBI Taxonomy" id="1331258"/>
    <lineage>
        <taxon>Bacteria</taxon>
        <taxon>Pseudomonadati</taxon>
        <taxon>Pseudomonadota</taxon>
        <taxon>Betaproteobacteria</taxon>
        <taxon>Burkholderiales</taxon>
        <taxon>Alcaligenaceae</taxon>
        <taxon>Bordetella</taxon>
    </lineage>
</organism>
<dbReference type="RefSeq" id="WP_043214021.1">
    <property type="nucleotide sequence ID" value="NZ_CAJGUP010000181.1"/>
</dbReference>
<dbReference type="Gene3D" id="3.40.190.150">
    <property type="entry name" value="Bordetella uptake gene, domain 1"/>
    <property type="match status" value="1"/>
</dbReference>
<evidence type="ECO:0000256" key="2">
    <source>
        <dbReference type="SAM" id="SignalP"/>
    </source>
</evidence>
<dbReference type="Gene3D" id="3.40.190.10">
    <property type="entry name" value="Periplasmic binding protein-like II"/>
    <property type="match status" value="1"/>
</dbReference>
<dbReference type="InterPro" id="IPR005064">
    <property type="entry name" value="BUG"/>
</dbReference>
<evidence type="ECO:0000313" key="3">
    <source>
        <dbReference type="EMBL" id="CUJ01974.1"/>
    </source>
</evidence>
<dbReference type="PIRSF" id="PIRSF017082">
    <property type="entry name" value="YflP"/>
    <property type="match status" value="1"/>
</dbReference>
<evidence type="ECO:0000313" key="4">
    <source>
        <dbReference type="Proteomes" id="UP000053096"/>
    </source>
</evidence>
<name>A0A0M7H014_9BORD</name>
<keyword evidence="3" id="KW-0456">Lyase</keyword>
<dbReference type="CDD" id="cd07012">
    <property type="entry name" value="PBP2_Bug_TTT"/>
    <property type="match status" value="1"/>
</dbReference>
<keyword evidence="2" id="KW-0732">Signal</keyword>
<dbReference type="PANTHER" id="PTHR42928">
    <property type="entry name" value="TRICARBOXYLATE-BINDING PROTEIN"/>
    <property type="match status" value="1"/>
</dbReference>
<comment type="similarity">
    <text evidence="1">Belongs to the UPF0065 (bug) family.</text>
</comment>
<feature type="signal peptide" evidence="2">
    <location>
        <begin position="1"/>
        <end position="22"/>
    </location>
</feature>